<proteinExistence type="predicted"/>
<sequence length="70" mass="7460">MPAQAVLEVADLASGAGFVLRESHIRLKLKFSNSPPVILGHGGLSLYACEEIGNDDDTHRLGVDHHSSPL</sequence>
<dbReference type="Proteomes" id="UP001165122">
    <property type="component" value="Unassembled WGS sequence"/>
</dbReference>
<comment type="caution">
    <text evidence="1">The sequence shown here is derived from an EMBL/GenBank/DDBJ whole genome shotgun (WGS) entry which is preliminary data.</text>
</comment>
<evidence type="ECO:0000313" key="1">
    <source>
        <dbReference type="EMBL" id="GMH76588.1"/>
    </source>
</evidence>
<accession>A0A9W7EH70</accession>
<gene>
    <name evidence="1" type="ORF">TrLO_g11872</name>
</gene>
<evidence type="ECO:0000313" key="2">
    <source>
        <dbReference type="Proteomes" id="UP001165122"/>
    </source>
</evidence>
<name>A0A9W7EH70_9STRA</name>
<keyword evidence="2" id="KW-1185">Reference proteome</keyword>
<dbReference type="AlphaFoldDB" id="A0A9W7EH70"/>
<organism evidence="1 2">
    <name type="scientific">Triparma laevis f. longispina</name>
    <dbReference type="NCBI Taxonomy" id="1714387"/>
    <lineage>
        <taxon>Eukaryota</taxon>
        <taxon>Sar</taxon>
        <taxon>Stramenopiles</taxon>
        <taxon>Ochrophyta</taxon>
        <taxon>Bolidophyceae</taxon>
        <taxon>Parmales</taxon>
        <taxon>Triparmaceae</taxon>
        <taxon>Triparma</taxon>
    </lineage>
</organism>
<dbReference type="EMBL" id="BRXW01000770">
    <property type="protein sequence ID" value="GMH76588.1"/>
    <property type="molecule type" value="Genomic_DNA"/>
</dbReference>
<reference evidence="2" key="1">
    <citation type="journal article" date="2023" name="Commun. Biol.">
        <title>Genome analysis of Parmales, the sister group of diatoms, reveals the evolutionary specialization of diatoms from phago-mixotrophs to photoautotrophs.</title>
        <authorList>
            <person name="Ban H."/>
            <person name="Sato S."/>
            <person name="Yoshikawa S."/>
            <person name="Yamada K."/>
            <person name="Nakamura Y."/>
            <person name="Ichinomiya M."/>
            <person name="Sato N."/>
            <person name="Blanc-Mathieu R."/>
            <person name="Endo H."/>
            <person name="Kuwata A."/>
            <person name="Ogata H."/>
        </authorList>
    </citation>
    <scope>NUCLEOTIDE SEQUENCE [LARGE SCALE GENOMIC DNA]</scope>
    <source>
        <strain evidence="2">NIES 3700</strain>
    </source>
</reference>
<protein>
    <submittedName>
        <fullName evidence="1">Uncharacterized protein</fullName>
    </submittedName>
</protein>